<dbReference type="SUPFAM" id="SSF50692">
    <property type="entry name" value="ADC-like"/>
    <property type="match status" value="1"/>
</dbReference>
<comment type="caution">
    <text evidence="2">The sequence shown here is derived from an EMBL/GenBank/DDBJ whole genome shotgun (WGS) entry which is preliminary data.</text>
</comment>
<dbReference type="InterPro" id="IPR003338">
    <property type="entry name" value="CDC4_N-term_subdom"/>
</dbReference>
<protein>
    <recommendedName>
        <fullName evidence="1">CDC48 N-terminal subdomain domain-containing protein</fullName>
    </recommendedName>
</protein>
<feature type="non-terminal residue" evidence="2">
    <location>
        <position position="72"/>
    </location>
</feature>
<feature type="domain" description="CDC48 N-terminal subdomain" evidence="1">
    <location>
        <begin position="16"/>
        <end position="71"/>
    </location>
</feature>
<gene>
    <name evidence="2" type="ORF">LCGC14_2054690</name>
</gene>
<dbReference type="InterPro" id="IPR009010">
    <property type="entry name" value="Asp_de-COase-like_dom_sf"/>
</dbReference>
<name>A0A0F9FAF6_9ZZZZ</name>
<dbReference type="EMBL" id="LAZR01024346">
    <property type="protein sequence ID" value="KKL75461.1"/>
    <property type="molecule type" value="Genomic_DNA"/>
</dbReference>
<dbReference type="AlphaFoldDB" id="A0A0F9FAF6"/>
<evidence type="ECO:0000259" key="1">
    <source>
        <dbReference type="Pfam" id="PF02359"/>
    </source>
</evidence>
<proteinExistence type="predicted"/>
<sequence length="72" mass="8044">MSGVIREYKRNGRKVRIKDAYKGDAGRGRIRIDPEVIRELNLKTGDVIEIVHPVVGKKTAALLFPGKDEDKG</sequence>
<evidence type="ECO:0000313" key="2">
    <source>
        <dbReference type="EMBL" id="KKL75461.1"/>
    </source>
</evidence>
<reference evidence="2" key="1">
    <citation type="journal article" date="2015" name="Nature">
        <title>Complex archaea that bridge the gap between prokaryotes and eukaryotes.</title>
        <authorList>
            <person name="Spang A."/>
            <person name="Saw J.H."/>
            <person name="Jorgensen S.L."/>
            <person name="Zaremba-Niedzwiedzka K."/>
            <person name="Martijn J."/>
            <person name="Lind A.E."/>
            <person name="van Eijk R."/>
            <person name="Schleper C."/>
            <person name="Guy L."/>
            <person name="Ettema T.J."/>
        </authorList>
    </citation>
    <scope>NUCLEOTIDE SEQUENCE</scope>
</reference>
<dbReference type="Pfam" id="PF02359">
    <property type="entry name" value="CDC48_N"/>
    <property type="match status" value="1"/>
</dbReference>
<accession>A0A0F9FAF6</accession>
<dbReference type="PROSITE" id="PS50890">
    <property type="entry name" value="PUA"/>
    <property type="match status" value="1"/>
</dbReference>
<dbReference type="Gene3D" id="2.40.40.20">
    <property type="match status" value="1"/>
</dbReference>
<organism evidence="2">
    <name type="scientific">marine sediment metagenome</name>
    <dbReference type="NCBI Taxonomy" id="412755"/>
    <lineage>
        <taxon>unclassified sequences</taxon>
        <taxon>metagenomes</taxon>
        <taxon>ecological metagenomes</taxon>
    </lineage>
</organism>